<reference evidence="2" key="1">
    <citation type="submission" date="2020-11" db="EMBL/GenBank/DDBJ databases">
        <title>Chlorella ohadii genome sequencing and assembly.</title>
        <authorList>
            <person name="Murik O."/>
            <person name="Treves H."/>
            <person name="Kedem I."/>
            <person name="Shotland Y."/>
            <person name="Kaplan A."/>
        </authorList>
    </citation>
    <scope>NUCLEOTIDE SEQUENCE</scope>
    <source>
        <strain evidence="2">1</strain>
    </source>
</reference>
<evidence type="ECO:0000256" key="1">
    <source>
        <dbReference type="PIRSR" id="PIRSR605502-1"/>
    </source>
</evidence>
<feature type="binding site" evidence="1">
    <location>
        <position position="279"/>
    </location>
    <ligand>
        <name>Mg(2+)</name>
        <dbReference type="ChEBI" id="CHEBI:18420"/>
        <label>1</label>
    </ligand>
</feature>
<dbReference type="InterPro" id="IPR050792">
    <property type="entry name" value="ADP-ribosylglycohydrolase"/>
</dbReference>
<feature type="binding site" evidence="1">
    <location>
        <position position="54"/>
    </location>
    <ligand>
        <name>Mg(2+)</name>
        <dbReference type="ChEBI" id="CHEBI:18420"/>
        <label>1</label>
    </ligand>
</feature>
<proteinExistence type="predicted"/>
<accession>A0AAD5DPP4</accession>
<feature type="binding site" evidence="1">
    <location>
        <position position="55"/>
    </location>
    <ligand>
        <name>Mg(2+)</name>
        <dbReference type="ChEBI" id="CHEBI:18420"/>
        <label>1</label>
    </ligand>
</feature>
<organism evidence="2 3">
    <name type="scientific">Chlorella ohadii</name>
    <dbReference type="NCBI Taxonomy" id="2649997"/>
    <lineage>
        <taxon>Eukaryota</taxon>
        <taxon>Viridiplantae</taxon>
        <taxon>Chlorophyta</taxon>
        <taxon>core chlorophytes</taxon>
        <taxon>Trebouxiophyceae</taxon>
        <taxon>Chlorellales</taxon>
        <taxon>Chlorellaceae</taxon>
        <taxon>Chlorella clade</taxon>
        <taxon>Chlorella</taxon>
    </lineage>
</organism>
<evidence type="ECO:0000313" key="3">
    <source>
        <dbReference type="Proteomes" id="UP001205105"/>
    </source>
</evidence>
<feature type="binding site" evidence="1">
    <location>
        <position position="281"/>
    </location>
    <ligand>
        <name>Mg(2+)</name>
        <dbReference type="ChEBI" id="CHEBI:18420"/>
        <label>1</label>
    </ligand>
</feature>
<keyword evidence="3" id="KW-1185">Reference proteome</keyword>
<dbReference type="SUPFAM" id="SSF101478">
    <property type="entry name" value="ADP-ribosylglycohydrolase"/>
    <property type="match status" value="1"/>
</dbReference>
<evidence type="ECO:0008006" key="4">
    <source>
        <dbReference type="Google" id="ProtNLM"/>
    </source>
</evidence>
<dbReference type="GO" id="GO:0046872">
    <property type="term" value="F:metal ion binding"/>
    <property type="evidence" value="ECO:0007669"/>
    <property type="project" value="UniProtKB-KW"/>
</dbReference>
<dbReference type="Proteomes" id="UP001205105">
    <property type="component" value="Unassembled WGS sequence"/>
</dbReference>
<sequence length="348" mass="35883">MDRALGCLLGVAVGDAAGATLEGRAAQLVPLAAARAAMRMPGSSVPYLGNGQVTDDTELTICLARGLVGHSPAAGFPLESVARQYSYWHDAGAFGGGQTCQIAFSTPVEPDRARWLPAEGPGGTAAPSLAARMQARSLRWCGESKANGALMRAAPLAVWGHRLPPAALAECAALDASLSHPNTTCGDASAAYVIAVARLIAQPGDAAGALAVACAWAEEHAGDEVQEWLLTDSQQPLESIHCLESAGFVKHAFTLAFHNLRRRTPFVEGIEQTVCRGGDTDTNAAIVGGMLGALWGAEAIPSWMSGPVLAYEGREDQGGGEPRPAELRAAVLPGLAEQLYQAAAAAEG</sequence>
<dbReference type="InterPro" id="IPR036705">
    <property type="entry name" value="Ribosyl_crysJ1_sf"/>
</dbReference>
<keyword evidence="1" id="KW-0479">Metal-binding</keyword>
<comment type="caution">
    <text evidence="2">The sequence shown here is derived from an EMBL/GenBank/DDBJ whole genome shotgun (WGS) entry which is preliminary data.</text>
</comment>
<dbReference type="InterPro" id="IPR005502">
    <property type="entry name" value="Ribosyl_crysJ1"/>
</dbReference>
<dbReference type="Pfam" id="PF03747">
    <property type="entry name" value="ADP_ribosyl_GH"/>
    <property type="match status" value="1"/>
</dbReference>
<dbReference type="AlphaFoldDB" id="A0AAD5DPP4"/>
<dbReference type="PANTHER" id="PTHR16222:SF35">
    <property type="entry name" value="ADP-RIBOSYLGLYCOHYDROLASE"/>
    <property type="match status" value="1"/>
</dbReference>
<gene>
    <name evidence="2" type="ORF">COHA_004862</name>
</gene>
<dbReference type="Gene3D" id="1.10.4080.10">
    <property type="entry name" value="ADP-ribosylation/Crystallin J1"/>
    <property type="match status" value="1"/>
</dbReference>
<dbReference type="EMBL" id="JADXDR010000063">
    <property type="protein sequence ID" value="KAI7841467.1"/>
    <property type="molecule type" value="Genomic_DNA"/>
</dbReference>
<protein>
    <recommendedName>
        <fullName evidence="4">ADP-ribosylglycohydrolase</fullName>
    </recommendedName>
</protein>
<keyword evidence="1" id="KW-0460">Magnesium</keyword>
<name>A0AAD5DPP4_9CHLO</name>
<evidence type="ECO:0000313" key="2">
    <source>
        <dbReference type="EMBL" id="KAI7841467.1"/>
    </source>
</evidence>
<comment type="cofactor">
    <cofactor evidence="1">
        <name>Mg(2+)</name>
        <dbReference type="ChEBI" id="CHEBI:18420"/>
    </cofactor>
    <text evidence="1">Binds 2 magnesium ions per subunit.</text>
</comment>
<feature type="binding site" evidence="1">
    <location>
        <position position="282"/>
    </location>
    <ligand>
        <name>Mg(2+)</name>
        <dbReference type="ChEBI" id="CHEBI:18420"/>
        <label>1</label>
    </ligand>
</feature>
<dbReference type="PANTHER" id="PTHR16222">
    <property type="entry name" value="ADP-RIBOSYLGLYCOHYDROLASE"/>
    <property type="match status" value="1"/>
</dbReference>
<feature type="binding site" evidence="1">
    <location>
        <position position="56"/>
    </location>
    <ligand>
        <name>Mg(2+)</name>
        <dbReference type="ChEBI" id="CHEBI:18420"/>
        <label>1</label>
    </ligand>
</feature>